<feature type="compositionally biased region" description="Low complexity" evidence="10">
    <location>
        <begin position="190"/>
        <end position="208"/>
    </location>
</feature>
<accession>A0AAW1FJ30</accession>
<dbReference type="InterPro" id="IPR001965">
    <property type="entry name" value="Znf_PHD"/>
</dbReference>
<keyword evidence="13" id="KW-1185">Reference proteome</keyword>
<protein>
    <recommendedName>
        <fullName evidence="11">PHD-type domain-containing protein</fullName>
    </recommendedName>
</protein>
<evidence type="ECO:0000256" key="2">
    <source>
        <dbReference type="ARBA" id="ARBA00022499"/>
    </source>
</evidence>
<sequence>MEVSPQDPPLMAMDLSKSYSVNPLTRSHTEAMDLAKKPEWYHRRPPSCSTDISSPYRSRASSSYSAPLHPEPGAPVHCRDPEQGPESLGDYVNSSLAPGLDLYRDGVHRSLWHPGFYGPDQTGGPVLESSGGEESDSGSGSDVIFLVSSAKEPLLCTSFLPDSVRHMVEPLTPVVSSLEAGGGCYHLPQPLSSPGPDSSYSEDSSDSSVDIPVHHTRPVVLLSDLGAVYGNPAGSPVGMTSDDSDVIEVSVMSEKKKTFPCKKKSLVRETAPQSEDEKVPLREVRRSPRIRKSVSETPPFTFSASRHSLRRQAKSDAVGIYNECCDSDDMMDYAVRLFSSDADEASTSQPNASQRASSNSEESDVDVRTDRKSPQRESEEQQNKASNAKSINKGKKPPTRRKAQSLRTKQKENCSSTAEQHDKKRKKKPVARRKKRGRSHTGPSALFSPREPEIKLKYANMKREKKIKKLGSFCPFVHVRKRMCTVVNDQEEEETVRSSRGRQQKASSSPPGFLPSSSCFQLGRFGSDGRSPVTPLCCLCGQTANATGLGDLHGPYYPANPSLDHRAEQKEEEPRLLVSRRSVNSSEDGLDGYDCSAVKGLLEGDGRSLPKEPLRLDEGWIHEDCGIWSAGVFLVRGKLYGLEEAARLAQETMCSACQQTGAIIGCFQKGCPRNYHYRCAVQSGCVLNEENFSIRCPEHKNKLLTVVTRQHKR</sequence>
<dbReference type="GO" id="GO:0008270">
    <property type="term" value="F:zinc ion binding"/>
    <property type="evidence" value="ECO:0007669"/>
    <property type="project" value="UniProtKB-KW"/>
</dbReference>
<reference evidence="12 13" key="1">
    <citation type="journal article" date="2024" name="Genome Biol. Evol.">
        <title>Chromosome-level genome assembly of the viviparous eelpout Zoarces viviparus.</title>
        <authorList>
            <person name="Fuhrmann N."/>
            <person name="Brasseur M.V."/>
            <person name="Bakowski C.E."/>
            <person name="Podsiadlowski L."/>
            <person name="Prost S."/>
            <person name="Krehenwinkel H."/>
            <person name="Mayer C."/>
        </authorList>
    </citation>
    <scope>NUCLEOTIDE SEQUENCE [LARGE SCALE GENOMIC DNA]</scope>
    <source>
        <strain evidence="12">NO-MEL_2022_Ind0_liver</strain>
    </source>
</reference>
<comment type="subcellular location">
    <subcellularLocation>
        <location evidence="1">Nucleus</location>
    </subcellularLocation>
</comment>
<keyword evidence="4" id="KW-0479">Metal-binding</keyword>
<feature type="domain" description="PHD-type" evidence="11">
    <location>
        <begin position="594"/>
        <end position="700"/>
    </location>
</feature>
<feature type="region of interest" description="Disordered" evidence="10">
    <location>
        <begin position="37"/>
        <end position="92"/>
    </location>
</feature>
<dbReference type="InterPro" id="IPR034732">
    <property type="entry name" value="EPHD"/>
</dbReference>
<dbReference type="SMART" id="SM00249">
    <property type="entry name" value="PHD"/>
    <property type="match status" value="1"/>
</dbReference>
<evidence type="ECO:0000256" key="4">
    <source>
        <dbReference type="ARBA" id="ARBA00022723"/>
    </source>
</evidence>
<evidence type="ECO:0000256" key="6">
    <source>
        <dbReference type="ARBA" id="ARBA00022833"/>
    </source>
</evidence>
<feature type="region of interest" description="Disordered" evidence="10">
    <location>
        <begin position="561"/>
        <end position="581"/>
    </location>
</feature>
<feature type="region of interest" description="Disordered" evidence="10">
    <location>
        <begin position="342"/>
        <end position="451"/>
    </location>
</feature>
<dbReference type="AlphaFoldDB" id="A0AAW1FJ30"/>
<feature type="region of interest" description="Disordered" evidence="10">
    <location>
        <begin position="270"/>
        <end position="307"/>
    </location>
</feature>
<dbReference type="PANTHER" id="PTHR14955:SF8">
    <property type="entry name" value="SI:CH211-165G14.1-RELATED"/>
    <property type="match status" value="1"/>
</dbReference>
<evidence type="ECO:0000256" key="1">
    <source>
        <dbReference type="ARBA" id="ARBA00004123"/>
    </source>
</evidence>
<dbReference type="EMBL" id="JBCEZU010000056">
    <property type="protein sequence ID" value="KAK9534595.1"/>
    <property type="molecule type" value="Genomic_DNA"/>
</dbReference>
<dbReference type="InterPro" id="IPR013083">
    <property type="entry name" value="Znf_RING/FYVE/PHD"/>
</dbReference>
<dbReference type="GO" id="GO:0006357">
    <property type="term" value="P:regulation of transcription by RNA polymerase II"/>
    <property type="evidence" value="ECO:0007669"/>
    <property type="project" value="TreeGrafter"/>
</dbReference>
<keyword evidence="6" id="KW-0862">Zinc</keyword>
<keyword evidence="7" id="KW-0832">Ubl conjugation</keyword>
<name>A0AAW1FJ30_ZOAVI</name>
<evidence type="ECO:0000256" key="3">
    <source>
        <dbReference type="ARBA" id="ARBA00022553"/>
    </source>
</evidence>
<dbReference type="Proteomes" id="UP001488805">
    <property type="component" value="Unassembled WGS sequence"/>
</dbReference>
<evidence type="ECO:0000256" key="9">
    <source>
        <dbReference type="ARBA" id="ARBA00023242"/>
    </source>
</evidence>
<feature type="compositionally biased region" description="Basic residues" evidence="10">
    <location>
        <begin position="423"/>
        <end position="439"/>
    </location>
</feature>
<feature type="compositionally biased region" description="Polar residues" evidence="10">
    <location>
        <begin position="295"/>
        <end position="306"/>
    </location>
</feature>
<proteinExistence type="predicted"/>
<feature type="compositionally biased region" description="Basic residues" evidence="10">
    <location>
        <begin position="392"/>
        <end position="404"/>
    </location>
</feature>
<evidence type="ECO:0000313" key="12">
    <source>
        <dbReference type="EMBL" id="KAK9534595.1"/>
    </source>
</evidence>
<dbReference type="PROSITE" id="PS51805">
    <property type="entry name" value="EPHD"/>
    <property type="match status" value="1"/>
</dbReference>
<keyword evidence="9" id="KW-0539">Nucleus</keyword>
<feature type="region of interest" description="Disordered" evidence="10">
    <location>
        <begin position="489"/>
        <end position="513"/>
    </location>
</feature>
<evidence type="ECO:0000259" key="11">
    <source>
        <dbReference type="PROSITE" id="PS51805"/>
    </source>
</evidence>
<gene>
    <name evidence="12" type="ORF">VZT92_007030</name>
</gene>
<keyword evidence="8" id="KW-0010">Activator</keyword>
<feature type="compositionally biased region" description="Polar residues" evidence="10">
    <location>
        <begin position="345"/>
        <end position="360"/>
    </location>
</feature>
<dbReference type="InterPro" id="IPR052440">
    <property type="entry name" value="Trans_Reg/Chrom_Remod"/>
</dbReference>
<evidence type="ECO:0000256" key="5">
    <source>
        <dbReference type="ARBA" id="ARBA00022771"/>
    </source>
</evidence>
<evidence type="ECO:0000256" key="8">
    <source>
        <dbReference type="ARBA" id="ARBA00023159"/>
    </source>
</evidence>
<dbReference type="Pfam" id="PF13771">
    <property type="entry name" value="zf-HC5HC2H"/>
    <property type="match status" value="1"/>
</dbReference>
<comment type="caution">
    <text evidence="12">The sequence shown here is derived from an EMBL/GenBank/DDBJ whole genome shotgun (WGS) entry which is preliminary data.</text>
</comment>
<feature type="region of interest" description="Disordered" evidence="10">
    <location>
        <begin position="186"/>
        <end position="208"/>
    </location>
</feature>
<evidence type="ECO:0000313" key="13">
    <source>
        <dbReference type="Proteomes" id="UP001488805"/>
    </source>
</evidence>
<dbReference type="PANTHER" id="PTHR14955">
    <property type="entry name" value="RETINOIC ACID INDUCED 1/TRANSCRIPTION FACTOR 20"/>
    <property type="match status" value="1"/>
</dbReference>
<dbReference type="Gene3D" id="3.30.40.10">
    <property type="entry name" value="Zinc/RING finger domain, C3HC4 (zinc finger)"/>
    <property type="match status" value="1"/>
</dbReference>
<dbReference type="FunFam" id="3.30.40.10:FF:000116">
    <property type="entry name" value="Transcription factor 20 (AR1)"/>
    <property type="match status" value="1"/>
</dbReference>
<keyword evidence="2" id="KW-1017">Isopeptide bond</keyword>
<organism evidence="12 13">
    <name type="scientific">Zoarces viviparus</name>
    <name type="common">Viviparous eelpout</name>
    <name type="synonym">Blennius viviparus</name>
    <dbReference type="NCBI Taxonomy" id="48416"/>
    <lineage>
        <taxon>Eukaryota</taxon>
        <taxon>Metazoa</taxon>
        <taxon>Chordata</taxon>
        <taxon>Craniata</taxon>
        <taxon>Vertebrata</taxon>
        <taxon>Euteleostomi</taxon>
        <taxon>Actinopterygii</taxon>
        <taxon>Neopterygii</taxon>
        <taxon>Teleostei</taxon>
        <taxon>Neoteleostei</taxon>
        <taxon>Acanthomorphata</taxon>
        <taxon>Eupercaria</taxon>
        <taxon>Perciformes</taxon>
        <taxon>Cottioidei</taxon>
        <taxon>Zoarcales</taxon>
        <taxon>Zoarcidae</taxon>
        <taxon>Zoarcinae</taxon>
        <taxon>Zoarces</taxon>
    </lineage>
</organism>
<feature type="compositionally biased region" description="Low complexity" evidence="10">
    <location>
        <begin position="53"/>
        <end position="67"/>
    </location>
</feature>
<feature type="compositionally biased region" description="Basic and acidic residues" evidence="10">
    <location>
        <begin position="275"/>
        <end position="286"/>
    </location>
</feature>
<evidence type="ECO:0000256" key="7">
    <source>
        <dbReference type="ARBA" id="ARBA00022843"/>
    </source>
</evidence>
<keyword evidence="3" id="KW-0597">Phosphoprotein</keyword>
<keyword evidence="5" id="KW-0863">Zinc-finger</keyword>
<dbReference type="GO" id="GO:0005634">
    <property type="term" value="C:nucleus"/>
    <property type="evidence" value="ECO:0007669"/>
    <property type="project" value="UniProtKB-SubCell"/>
</dbReference>
<evidence type="ECO:0000256" key="10">
    <source>
        <dbReference type="SAM" id="MobiDB-lite"/>
    </source>
</evidence>
<feature type="compositionally biased region" description="Basic and acidic residues" evidence="10">
    <location>
        <begin position="365"/>
        <end position="382"/>
    </location>
</feature>
<feature type="compositionally biased region" description="Basic and acidic residues" evidence="10">
    <location>
        <begin position="563"/>
        <end position="575"/>
    </location>
</feature>